<protein>
    <submittedName>
        <fullName evidence="2">Uncharacterized protein</fullName>
    </submittedName>
</protein>
<keyword evidence="1" id="KW-0472">Membrane</keyword>
<reference evidence="2 3" key="1">
    <citation type="submission" date="2015-06" db="EMBL/GenBank/DDBJ databases">
        <authorList>
            <person name="Xie B.-B."/>
            <person name="Rong J.-C."/>
            <person name="Qin Q.-L."/>
            <person name="Zhang Y.-Z."/>
        </authorList>
    </citation>
    <scope>NUCLEOTIDE SEQUENCE [LARGE SCALE GENOMIC DNA]</scope>
    <source>
        <strain evidence="2 3">JCM 20779</strain>
    </source>
</reference>
<keyword evidence="1" id="KW-1133">Transmembrane helix</keyword>
<gene>
    <name evidence="2" type="ORF">PPIS_a0362</name>
</gene>
<organism evidence="2 3">
    <name type="scientific">Pseudoalteromonas piscicida</name>
    <dbReference type="NCBI Taxonomy" id="43662"/>
    <lineage>
        <taxon>Bacteria</taxon>
        <taxon>Pseudomonadati</taxon>
        <taxon>Pseudomonadota</taxon>
        <taxon>Gammaproteobacteria</taxon>
        <taxon>Alteromonadales</taxon>
        <taxon>Pseudoalteromonadaceae</taxon>
        <taxon>Pseudoalteromonas</taxon>
    </lineage>
</organism>
<dbReference type="EMBL" id="CP011924">
    <property type="protein sequence ID" value="ATD05675.1"/>
    <property type="molecule type" value="Genomic_DNA"/>
</dbReference>
<evidence type="ECO:0000313" key="2">
    <source>
        <dbReference type="EMBL" id="ATD05675.1"/>
    </source>
</evidence>
<evidence type="ECO:0000256" key="1">
    <source>
        <dbReference type="SAM" id="Phobius"/>
    </source>
</evidence>
<evidence type="ECO:0000313" key="3">
    <source>
        <dbReference type="Proteomes" id="UP000016521"/>
    </source>
</evidence>
<accession>A0ABM6NA28</accession>
<sequence>MIASVLLLSVNHVYGLAVVMFISGLAFAATRLVSKTR</sequence>
<name>A0ABM6NA28_PSEO7</name>
<keyword evidence="3" id="KW-1185">Reference proteome</keyword>
<dbReference type="Proteomes" id="UP000016521">
    <property type="component" value="Chromosome I"/>
</dbReference>
<keyword evidence="1" id="KW-0812">Transmembrane</keyword>
<proteinExistence type="predicted"/>
<feature type="transmembrane region" description="Helical" evidence="1">
    <location>
        <begin position="12"/>
        <end position="33"/>
    </location>
</feature>